<dbReference type="Pfam" id="PF13966">
    <property type="entry name" value="zf-RVT"/>
    <property type="match status" value="1"/>
</dbReference>
<accession>A0AAP0GWY5</accession>
<keyword evidence="3" id="KW-1185">Reference proteome</keyword>
<organism evidence="2 3">
    <name type="scientific">Deinandra increscens subsp. villosa</name>
    <dbReference type="NCBI Taxonomy" id="3103831"/>
    <lineage>
        <taxon>Eukaryota</taxon>
        <taxon>Viridiplantae</taxon>
        <taxon>Streptophyta</taxon>
        <taxon>Embryophyta</taxon>
        <taxon>Tracheophyta</taxon>
        <taxon>Spermatophyta</taxon>
        <taxon>Magnoliopsida</taxon>
        <taxon>eudicotyledons</taxon>
        <taxon>Gunneridae</taxon>
        <taxon>Pentapetalae</taxon>
        <taxon>asterids</taxon>
        <taxon>campanulids</taxon>
        <taxon>Asterales</taxon>
        <taxon>Asteraceae</taxon>
        <taxon>Asteroideae</taxon>
        <taxon>Heliantheae alliance</taxon>
        <taxon>Madieae</taxon>
        <taxon>Madiinae</taxon>
        <taxon>Deinandra</taxon>
    </lineage>
</organism>
<proteinExistence type="predicted"/>
<dbReference type="InterPro" id="IPR026960">
    <property type="entry name" value="RVT-Znf"/>
</dbReference>
<gene>
    <name evidence="2" type="ORF">SSX86_016213</name>
</gene>
<feature type="domain" description="Reverse transcriptase zinc-binding" evidence="1">
    <location>
        <begin position="203"/>
        <end position="270"/>
    </location>
</feature>
<dbReference type="PANTHER" id="PTHR33116">
    <property type="entry name" value="REVERSE TRANSCRIPTASE ZINC-BINDING DOMAIN-CONTAINING PROTEIN-RELATED-RELATED"/>
    <property type="match status" value="1"/>
</dbReference>
<dbReference type="PANTHER" id="PTHR33116:SF78">
    <property type="entry name" value="OS12G0587133 PROTEIN"/>
    <property type="match status" value="1"/>
</dbReference>
<protein>
    <recommendedName>
        <fullName evidence="1">Reverse transcriptase zinc-binding domain-containing protein</fullName>
    </recommendedName>
</protein>
<reference evidence="2 3" key="1">
    <citation type="submission" date="2024-04" db="EMBL/GenBank/DDBJ databases">
        <title>The reference genome of an endangered Asteraceae, Deinandra increscens subsp. villosa, native to the Central Coast of California.</title>
        <authorList>
            <person name="Guilliams M."/>
            <person name="Hasenstab-Lehman K."/>
            <person name="Meyer R."/>
            <person name="Mcevoy S."/>
        </authorList>
    </citation>
    <scope>NUCLEOTIDE SEQUENCE [LARGE SCALE GENOMIC DNA]</scope>
    <source>
        <tissue evidence="2">Leaf</tissue>
    </source>
</reference>
<comment type="caution">
    <text evidence="2">The sequence shown here is derived from an EMBL/GenBank/DDBJ whole genome shotgun (WGS) entry which is preliminary data.</text>
</comment>
<dbReference type="Proteomes" id="UP001408789">
    <property type="component" value="Unassembled WGS sequence"/>
</dbReference>
<dbReference type="EMBL" id="JBCNJP010000017">
    <property type="protein sequence ID" value="KAK9064831.1"/>
    <property type="molecule type" value="Genomic_DNA"/>
</dbReference>
<dbReference type="AlphaFoldDB" id="A0AAP0GWY5"/>
<sequence length="369" mass="41990">MVAKKKVGGLGIGSIRAAILGLLLKWIHRLKDEGDRLWALVVKAIHGGGRNWDTIPCNRLVSGPWKQVVSTLEDIRKLGIDLFKALRCRVGDGSLAEFWQDNWAGVGRLRDVFPELYKLEKWKNVKVNSRVRMVGECASFNWEWVSNSGAGGLGELIGDCEMLLGEVKLTDGRDRWGWGLKFVEEFEVGLVKEAVQERLFGSFEENFVWLNWLPIKINMFGWKVVQGRMPVCVELVKRGVGVDPTCPVCEVENESVGHRFLGCSQANHIWSGIWQWCRLPLLSGNSVGELLDAVWKYPMGEHRRKLTYGVVVTTLWVLWTARNQKVFDRRSLGVDEIMGNIKVLSFLWLKNRSKLGNLSWENWLYSCGC</sequence>
<evidence type="ECO:0000313" key="3">
    <source>
        <dbReference type="Proteomes" id="UP001408789"/>
    </source>
</evidence>
<evidence type="ECO:0000259" key="1">
    <source>
        <dbReference type="Pfam" id="PF13966"/>
    </source>
</evidence>
<evidence type="ECO:0000313" key="2">
    <source>
        <dbReference type="EMBL" id="KAK9064831.1"/>
    </source>
</evidence>
<name>A0AAP0GWY5_9ASTR</name>